<gene>
    <name evidence="4" type="ORF">NQ317_005455</name>
</gene>
<dbReference type="Pfam" id="PF00379">
    <property type="entry name" value="Chitin_bind_4"/>
    <property type="match status" value="1"/>
</dbReference>
<organism evidence="4 5">
    <name type="scientific">Molorchus minor</name>
    <dbReference type="NCBI Taxonomy" id="1323400"/>
    <lineage>
        <taxon>Eukaryota</taxon>
        <taxon>Metazoa</taxon>
        <taxon>Ecdysozoa</taxon>
        <taxon>Arthropoda</taxon>
        <taxon>Hexapoda</taxon>
        <taxon>Insecta</taxon>
        <taxon>Pterygota</taxon>
        <taxon>Neoptera</taxon>
        <taxon>Endopterygota</taxon>
        <taxon>Coleoptera</taxon>
        <taxon>Polyphaga</taxon>
        <taxon>Cucujiformia</taxon>
        <taxon>Chrysomeloidea</taxon>
        <taxon>Cerambycidae</taxon>
        <taxon>Lamiinae</taxon>
        <taxon>Monochamini</taxon>
        <taxon>Molorchus</taxon>
    </lineage>
</organism>
<dbReference type="InterPro" id="IPR051217">
    <property type="entry name" value="Insect_Cuticle_Struc_Prot"/>
</dbReference>
<dbReference type="InterPro" id="IPR031311">
    <property type="entry name" value="CHIT_BIND_RR_consensus"/>
</dbReference>
<evidence type="ECO:0000313" key="4">
    <source>
        <dbReference type="EMBL" id="KAJ8968023.1"/>
    </source>
</evidence>
<accession>A0ABQ9IWZ1</accession>
<dbReference type="InterPro" id="IPR000618">
    <property type="entry name" value="Insect_cuticle"/>
</dbReference>
<comment type="caution">
    <text evidence="4">The sequence shown here is derived from an EMBL/GenBank/DDBJ whole genome shotgun (WGS) entry which is preliminary data.</text>
</comment>
<dbReference type="PROSITE" id="PS00233">
    <property type="entry name" value="CHIT_BIND_RR_1"/>
    <property type="match status" value="1"/>
</dbReference>
<keyword evidence="1 2" id="KW-0193">Cuticle</keyword>
<keyword evidence="3" id="KW-0732">Signal</keyword>
<name>A0ABQ9IWZ1_9CUCU</name>
<sequence>MFSKIAALLAITALTHAGILSHAPAYSTSHTIAHVGAPALSHGYSAPVIGHGYVPTVSHNIDYYAHPKYEFSYGVKDPHTGDHKSQHEERDGDVVKGYYTLSEPDGTIRTVHYTADPHNGFNAVVEKSGHSVHPQHAAPSYYHH</sequence>
<feature type="chain" id="PRO_5045552715" evidence="3">
    <location>
        <begin position="18"/>
        <end position="144"/>
    </location>
</feature>
<protein>
    <submittedName>
        <fullName evidence="4">Uncharacterized protein</fullName>
    </submittedName>
</protein>
<dbReference type="PANTHER" id="PTHR12236">
    <property type="entry name" value="STRUCTURAL CONTITUENT OF CUTICLE"/>
    <property type="match status" value="1"/>
</dbReference>
<dbReference type="Proteomes" id="UP001162164">
    <property type="component" value="Unassembled WGS sequence"/>
</dbReference>
<feature type="signal peptide" evidence="3">
    <location>
        <begin position="1"/>
        <end position="17"/>
    </location>
</feature>
<dbReference type="PANTHER" id="PTHR12236:SF95">
    <property type="entry name" value="CUTICULAR PROTEIN 76BD, ISOFORM C-RELATED"/>
    <property type="match status" value="1"/>
</dbReference>
<dbReference type="EMBL" id="JAPWTJ010002081">
    <property type="protein sequence ID" value="KAJ8968023.1"/>
    <property type="molecule type" value="Genomic_DNA"/>
</dbReference>
<proteinExistence type="predicted"/>
<keyword evidence="5" id="KW-1185">Reference proteome</keyword>
<dbReference type="PRINTS" id="PR00947">
    <property type="entry name" value="CUTICLE"/>
</dbReference>
<evidence type="ECO:0000256" key="3">
    <source>
        <dbReference type="SAM" id="SignalP"/>
    </source>
</evidence>
<evidence type="ECO:0000313" key="5">
    <source>
        <dbReference type="Proteomes" id="UP001162164"/>
    </source>
</evidence>
<reference evidence="4" key="1">
    <citation type="journal article" date="2023" name="Insect Mol. Biol.">
        <title>Genome sequencing provides insights into the evolution of gene families encoding plant cell wall-degrading enzymes in longhorned beetles.</title>
        <authorList>
            <person name="Shin N.R."/>
            <person name="Okamura Y."/>
            <person name="Kirsch R."/>
            <person name="Pauchet Y."/>
        </authorList>
    </citation>
    <scope>NUCLEOTIDE SEQUENCE</scope>
    <source>
        <strain evidence="4">MMC_N1</strain>
    </source>
</reference>
<evidence type="ECO:0000256" key="2">
    <source>
        <dbReference type="PROSITE-ProRule" id="PRU00497"/>
    </source>
</evidence>
<evidence type="ECO:0000256" key="1">
    <source>
        <dbReference type="ARBA" id="ARBA00022460"/>
    </source>
</evidence>
<dbReference type="PROSITE" id="PS51155">
    <property type="entry name" value="CHIT_BIND_RR_2"/>
    <property type="match status" value="1"/>
</dbReference>